<evidence type="ECO:0000313" key="4">
    <source>
        <dbReference type="Proteomes" id="UP000221222"/>
    </source>
</evidence>
<feature type="transmembrane region" description="Helical" evidence="1">
    <location>
        <begin position="7"/>
        <end position="26"/>
    </location>
</feature>
<evidence type="ECO:0000256" key="1">
    <source>
        <dbReference type="SAM" id="Phobius"/>
    </source>
</evidence>
<reference evidence="2 5" key="2">
    <citation type="submission" date="2018-08" db="EMBL/GenBank/DDBJ databases">
        <title>Complete genome of the Arcobacter molluscorum type strain LMG 25693.</title>
        <authorList>
            <person name="Miller W.G."/>
            <person name="Yee E."/>
            <person name="Bono J.L."/>
        </authorList>
    </citation>
    <scope>NUCLEOTIDE SEQUENCE [LARGE SCALE GENOMIC DNA]</scope>
    <source>
        <strain evidence="2 5">CECT 7696</strain>
    </source>
</reference>
<protein>
    <recommendedName>
        <fullName evidence="6">DUF945 domain-containing protein</fullName>
    </recommendedName>
</protein>
<name>A0A2G1DG73_9BACT</name>
<keyword evidence="1" id="KW-0812">Transmembrane</keyword>
<dbReference type="AlphaFoldDB" id="A0A2G1DG73"/>
<evidence type="ECO:0000313" key="3">
    <source>
        <dbReference type="EMBL" id="PHO17502.1"/>
    </source>
</evidence>
<dbReference type="Proteomes" id="UP000262712">
    <property type="component" value="Chromosome"/>
</dbReference>
<reference evidence="3 4" key="1">
    <citation type="submission" date="2017-09" db="EMBL/GenBank/DDBJ databases">
        <title>Arcobacter canalis sp. nov., a new species isolated from a water canal contaminated with urban sewage.</title>
        <authorList>
            <person name="Perez-Cataluna A."/>
            <person name="Salas-Masso N."/>
            <person name="Figueras M.J."/>
        </authorList>
    </citation>
    <scope>NUCLEOTIDE SEQUENCE [LARGE SCALE GENOMIC DNA]</scope>
    <source>
        <strain evidence="3 4">F98-3</strain>
    </source>
</reference>
<dbReference type="EMBL" id="CP032098">
    <property type="protein sequence ID" value="AXX93484.1"/>
    <property type="molecule type" value="Genomic_DNA"/>
</dbReference>
<organism evidence="3 4">
    <name type="scientific">Malaciobacter molluscorum LMG 25693</name>
    <dbReference type="NCBI Taxonomy" id="870501"/>
    <lineage>
        <taxon>Bacteria</taxon>
        <taxon>Pseudomonadati</taxon>
        <taxon>Campylobacterota</taxon>
        <taxon>Epsilonproteobacteria</taxon>
        <taxon>Campylobacterales</taxon>
        <taxon>Arcobacteraceae</taxon>
        <taxon>Malaciobacter</taxon>
    </lineage>
</organism>
<evidence type="ECO:0000313" key="5">
    <source>
        <dbReference type="Proteomes" id="UP000262712"/>
    </source>
</evidence>
<keyword evidence="4" id="KW-1185">Reference proteome</keyword>
<dbReference type="Proteomes" id="UP000221222">
    <property type="component" value="Unassembled WGS sequence"/>
</dbReference>
<sequence>MKFSLKVLLTVIVIILAAIIITPNIYSTKINQSIEETQKQLQTIGINNEIKNTADTYFNVKREYILTVTDSTFIFNKIMEKYKNSFNPRTVKNIKERLLNNSQFLVSLDLKKYPFGDDKIKITLKNLSDNIQKELKKDNIGRQLLEFIQKDGLELNISIKNMKLKKAKLKDIDLKISDKYNSITQVVKNYIITFKDLNNYTINIEKLKTLILVNYQIFQLDGESFSTTKEKQDDYNSKKETKAKNISFKFTSMYSRGFTEGEIKDLDIISKTKLVDNSVDLNEKLTAQNIYLHKNNIKLKFKNLKSDISLLNVDKDIIKNIENIFFIIDNRNFNKYITNQVNKGFKINLDNFSIDSTNVSFHNDELKLDKFAINSKFELKNNNIKVSRRPLDEIIKNIYLSANAVLQKNDLSKIMSKLNLPNDFLNYVKIKNDKAHIDAEFKDSQLFINDKVVK</sequence>
<keyword evidence="1" id="KW-0472">Membrane</keyword>
<dbReference type="RefSeq" id="WP_099342984.1">
    <property type="nucleotide sequence ID" value="NZ_CP032098.1"/>
</dbReference>
<keyword evidence="1" id="KW-1133">Transmembrane helix</keyword>
<accession>A0A2G1DG73</accession>
<dbReference type="EMBL" id="NXFY01000016">
    <property type="protein sequence ID" value="PHO17502.1"/>
    <property type="molecule type" value="Genomic_DNA"/>
</dbReference>
<evidence type="ECO:0008006" key="6">
    <source>
        <dbReference type="Google" id="ProtNLM"/>
    </source>
</evidence>
<evidence type="ECO:0000313" key="2">
    <source>
        <dbReference type="EMBL" id="AXX93484.1"/>
    </source>
</evidence>
<proteinExistence type="predicted"/>
<gene>
    <name evidence="2" type="ORF">AMOL_2542</name>
    <name evidence="3" type="ORF">CPU12_10055</name>
</gene>
<dbReference type="KEGG" id="amol:AMOL_2542"/>